<dbReference type="InterPro" id="IPR053191">
    <property type="entry name" value="DcsG_Biosynth_Enzyme"/>
</dbReference>
<keyword evidence="2" id="KW-1185">Reference proteome</keyword>
<reference evidence="1" key="1">
    <citation type="submission" date="2022-06" db="EMBL/GenBank/DDBJ databases">
        <title>Sphingomicrobium sedimins sp. nov., a marine bacterium isolated from tidal flat.</title>
        <authorList>
            <person name="Kim C.-H."/>
            <person name="Yoo Y."/>
            <person name="Kim J.-J."/>
        </authorList>
    </citation>
    <scope>NUCLEOTIDE SEQUENCE</scope>
    <source>
        <strain evidence="1">GRR-S6-50</strain>
    </source>
</reference>
<dbReference type="PANTHER" id="PTHR39217">
    <property type="match status" value="1"/>
</dbReference>
<evidence type="ECO:0000313" key="1">
    <source>
        <dbReference type="EMBL" id="MCM8557797.1"/>
    </source>
</evidence>
<name>A0A9X2EHS3_9SPHN</name>
<dbReference type="AlphaFoldDB" id="A0A9X2EHS3"/>
<proteinExistence type="predicted"/>
<dbReference type="Proteomes" id="UP001155128">
    <property type="component" value="Unassembled WGS sequence"/>
</dbReference>
<gene>
    <name evidence="1" type="ORF">NDO55_08185</name>
</gene>
<dbReference type="Gene3D" id="3.40.50.20">
    <property type="match status" value="1"/>
</dbReference>
<dbReference type="GO" id="GO:0005524">
    <property type="term" value="F:ATP binding"/>
    <property type="evidence" value="ECO:0007669"/>
    <property type="project" value="InterPro"/>
</dbReference>
<protein>
    <recommendedName>
        <fullName evidence="3">ATP-grasp domain-containing protein</fullName>
    </recommendedName>
</protein>
<organism evidence="1 2">
    <name type="scientific">Sphingomicrobium sediminis</name>
    <dbReference type="NCBI Taxonomy" id="2950949"/>
    <lineage>
        <taxon>Bacteria</taxon>
        <taxon>Pseudomonadati</taxon>
        <taxon>Pseudomonadota</taxon>
        <taxon>Alphaproteobacteria</taxon>
        <taxon>Sphingomonadales</taxon>
        <taxon>Sphingomonadaceae</taxon>
        <taxon>Sphingomicrobium</taxon>
    </lineage>
</organism>
<evidence type="ECO:0008006" key="3">
    <source>
        <dbReference type="Google" id="ProtNLM"/>
    </source>
</evidence>
<dbReference type="Gene3D" id="3.30.470.20">
    <property type="entry name" value="ATP-grasp fold, B domain"/>
    <property type="match status" value="1"/>
</dbReference>
<accession>A0A9X2EHS3</accession>
<dbReference type="Gene3D" id="3.30.1490.20">
    <property type="entry name" value="ATP-grasp fold, A domain"/>
    <property type="match status" value="1"/>
</dbReference>
<dbReference type="InterPro" id="IPR013815">
    <property type="entry name" value="ATP_grasp_subdomain_1"/>
</dbReference>
<comment type="caution">
    <text evidence="1">The sequence shown here is derived from an EMBL/GenBank/DDBJ whole genome shotgun (WGS) entry which is preliminary data.</text>
</comment>
<dbReference type="RefSeq" id="WP_252114177.1">
    <property type="nucleotide sequence ID" value="NZ_JAMSHT010000001.1"/>
</dbReference>
<dbReference type="PANTHER" id="PTHR39217:SF1">
    <property type="entry name" value="GLUTATHIONE SYNTHETASE"/>
    <property type="match status" value="1"/>
</dbReference>
<sequence length="283" mass="31458">MRIAILTPSKWDPQFYAAELERQRALFEGSGHKVVDRRWNTADDAFLREVDAVLPLIAWGYHLDGGRWFDLLDRVAFRKVPCVNDPAILRWNSDKAYLIELNDKGVACVPTIEGEGGDEHLLARAGERFKTDKLVVKPRLSASGAGTYALHFSDNLPADLDGKRLIVQPFLTEILTEGEMSLLYFDGVYSHCGLKRAKEGDFRVQPEFGGSEEKIDPPAAAKTLAEAAIAEAPVLPAYARVDIVMTADGPQIMELELIEPDMFLRFAPDEGAAFRDAVLKRLS</sequence>
<evidence type="ECO:0000313" key="2">
    <source>
        <dbReference type="Proteomes" id="UP001155128"/>
    </source>
</evidence>
<dbReference type="SUPFAM" id="SSF56059">
    <property type="entry name" value="Glutathione synthetase ATP-binding domain-like"/>
    <property type="match status" value="1"/>
</dbReference>
<dbReference type="EMBL" id="JAMSHT010000001">
    <property type="protein sequence ID" value="MCM8557797.1"/>
    <property type="molecule type" value="Genomic_DNA"/>
</dbReference>